<comment type="catalytic activity">
    <reaction evidence="8 9">
        <text>hydroxymethylbilane = uroporphyrinogen III + H2O</text>
        <dbReference type="Rhea" id="RHEA:18965"/>
        <dbReference type="ChEBI" id="CHEBI:15377"/>
        <dbReference type="ChEBI" id="CHEBI:57308"/>
        <dbReference type="ChEBI" id="CHEBI:57845"/>
        <dbReference type="EC" id="4.2.1.75"/>
    </reaction>
</comment>
<evidence type="ECO:0000259" key="10">
    <source>
        <dbReference type="Pfam" id="PF02602"/>
    </source>
</evidence>
<accession>A0A1G8LSD9</accession>
<comment type="pathway">
    <text evidence="1 9">Porphyrin-containing compound metabolism; protoporphyrin-IX biosynthesis; coproporphyrinogen-III from 5-aminolevulinate: step 3/4.</text>
</comment>
<sequence>MSMDNPIALVTRAKADGVADPLVSQLQAFEVPVEHIPLVSQQILDNHGDIPAAKDVDWLVFTSANAIYYFASLLDTEEWIASSVRVAAVGPKTAEAASSAGFKVEVVPEEYYTGETLAHALGNAIRPEETIVIPKSKQARPYLPDFLREQGGHVIDPALYETVPRCDNTPELEKFLKDHPQTTLTFTSPSGVEAFKTMQPSGAAWPALCIGTVTADAALAAGFSQVKTASSYTFQALAELAANFHYGGE</sequence>
<dbReference type="InterPro" id="IPR039793">
    <property type="entry name" value="UROS/Hem4"/>
</dbReference>
<evidence type="ECO:0000256" key="4">
    <source>
        <dbReference type="ARBA" id="ARBA00023239"/>
    </source>
</evidence>
<dbReference type="PANTHER" id="PTHR38042:SF1">
    <property type="entry name" value="UROPORPHYRINOGEN-III SYNTHASE, CHLOROPLASTIC"/>
    <property type="match status" value="1"/>
</dbReference>
<evidence type="ECO:0000256" key="8">
    <source>
        <dbReference type="ARBA" id="ARBA00048617"/>
    </source>
</evidence>
<organism evidence="11 12">
    <name type="scientific">Natribacillus halophilus</name>
    <dbReference type="NCBI Taxonomy" id="549003"/>
    <lineage>
        <taxon>Bacteria</taxon>
        <taxon>Bacillati</taxon>
        <taxon>Bacillota</taxon>
        <taxon>Bacilli</taxon>
        <taxon>Bacillales</taxon>
        <taxon>Bacillaceae</taxon>
        <taxon>Natribacillus</taxon>
    </lineage>
</organism>
<dbReference type="SUPFAM" id="SSF69618">
    <property type="entry name" value="HemD-like"/>
    <property type="match status" value="1"/>
</dbReference>
<keyword evidence="5 9" id="KW-0627">Porphyrin biosynthesis</keyword>
<feature type="domain" description="Tetrapyrrole biosynthesis uroporphyrinogen III synthase" evidence="10">
    <location>
        <begin position="28"/>
        <end position="238"/>
    </location>
</feature>
<evidence type="ECO:0000256" key="5">
    <source>
        <dbReference type="ARBA" id="ARBA00023244"/>
    </source>
</evidence>
<evidence type="ECO:0000256" key="1">
    <source>
        <dbReference type="ARBA" id="ARBA00004772"/>
    </source>
</evidence>
<evidence type="ECO:0000313" key="12">
    <source>
        <dbReference type="Proteomes" id="UP000198853"/>
    </source>
</evidence>
<proteinExistence type="inferred from homology"/>
<dbReference type="GO" id="GO:0004852">
    <property type="term" value="F:uroporphyrinogen-III synthase activity"/>
    <property type="evidence" value="ECO:0007669"/>
    <property type="project" value="UniProtKB-UniRule"/>
</dbReference>
<dbReference type="Gene3D" id="3.40.50.10090">
    <property type="match status" value="2"/>
</dbReference>
<evidence type="ECO:0000256" key="2">
    <source>
        <dbReference type="ARBA" id="ARBA00008133"/>
    </source>
</evidence>
<dbReference type="GO" id="GO:0006782">
    <property type="term" value="P:protoporphyrinogen IX biosynthetic process"/>
    <property type="evidence" value="ECO:0007669"/>
    <property type="project" value="UniProtKB-UniRule"/>
</dbReference>
<dbReference type="AlphaFoldDB" id="A0A1G8LSD9"/>
<comment type="function">
    <text evidence="6 9">Catalyzes cyclization of the linear tetrapyrrole, hydroxymethylbilane, to the macrocyclic uroporphyrinogen III.</text>
</comment>
<dbReference type="RefSeq" id="WP_090396837.1">
    <property type="nucleotide sequence ID" value="NZ_FNEN01000003.1"/>
</dbReference>
<dbReference type="GO" id="GO:0006780">
    <property type="term" value="P:uroporphyrinogen III biosynthetic process"/>
    <property type="evidence" value="ECO:0007669"/>
    <property type="project" value="UniProtKB-UniRule"/>
</dbReference>
<dbReference type="InterPro" id="IPR003754">
    <property type="entry name" value="4pyrrol_synth_uPrphyn_synth"/>
</dbReference>
<gene>
    <name evidence="11" type="ORF">SAMN04488123_103247</name>
</gene>
<keyword evidence="4 9" id="KW-0456">Lyase</keyword>
<dbReference type="UniPathway" id="UPA00251">
    <property type="reaction ID" value="UER00320"/>
</dbReference>
<reference evidence="11 12" key="1">
    <citation type="submission" date="2016-10" db="EMBL/GenBank/DDBJ databases">
        <authorList>
            <person name="de Groot N.N."/>
        </authorList>
    </citation>
    <scope>NUCLEOTIDE SEQUENCE [LARGE SCALE GENOMIC DNA]</scope>
    <source>
        <strain evidence="11 12">DSM 21771</strain>
    </source>
</reference>
<dbReference type="PANTHER" id="PTHR38042">
    <property type="entry name" value="UROPORPHYRINOGEN-III SYNTHASE, CHLOROPLASTIC"/>
    <property type="match status" value="1"/>
</dbReference>
<dbReference type="Pfam" id="PF02602">
    <property type="entry name" value="HEM4"/>
    <property type="match status" value="1"/>
</dbReference>
<evidence type="ECO:0000313" key="11">
    <source>
        <dbReference type="EMBL" id="SDI58543.1"/>
    </source>
</evidence>
<evidence type="ECO:0000256" key="9">
    <source>
        <dbReference type="RuleBase" id="RU366031"/>
    </source>
</evidence>
<evidence type="ECO:0000256" key="3">
    <source>
        <dbReference type="ARBA" id="ARBA00013109"/>
    </source>
</evidence>
<evidence type="ECO:0000256" key="6">
    <source>
        <dbReference type="ARBA" id="ARBA00037589"/>
    </source>
</evidence>
<dbReference type="EC" id="4.2.1.75" evidence="3 9"/>
<keyword evidence="12" id="KW-1185">Reference proteome</keyword>
<dbReference type="Proteomes" id="UP000198853">
    <property type="component" value="Unassembled WGS sequence"/>
</dbReference>
<dbReference type="EMBL" id="FNEN01000003">
    <property type="protein sequence ID" value="SDI58543.1"/>
    <property type="molecule type" value="Genomic_DNA"/>
</dbReference>
<evidence type="ECO:0000256" key="7">
    <source>
        <dbReference type="ARBA" id="ARBA00040167"/>
    </source>
</evidence>
<dbReference type="OrthoDB" id="9815856at2"/>
<name>A0A1G8LSD9_9BACI</name>
<protein>
    <recommendedName>
        <fullName evidence="7 9">Uroporphyrinogen-III synthase</fullName>
        <ecNumber evidence="3 9">4.2.1.75</ecNumber>
    </recommendedName>
</protein>
<dbReference type="CDD" id="cd06578">
    <property type="entry name" value="HemD"/>
    <property type="match status" value="1"/>
</dbReference>
<dbReference type="InterPro" id="IPR036108">
    <property type="entry name" value="4pyrrol_syn_uPrphyn_synt_sf"/>
</dbReference>
<comment type="similarity">
    <text evidence="2 9">Belongs to the uroporphyrinogen-III synthase family.</text>
</comment>